<dbReference type="AlphaFoldDB" id="A0A6A6NRR8"/>
<keyword evidence="1" id="KW-1133">Transmembrane helix</keyword>
<dbReference type="Proteomes" id="UP000799766">
    <property type="component" value="Unassembled WGS sequence"/>
</dbReference>
<keyword evidence="4" id="KW-1185">Reference proteome</keyword>
<protein>
    <recommendedName>
        <fullName evidence="2">DUF6594 domain-containing protein</fullName>
    </recommendedName>
</protein>
<name>A0A6A6NRR8_9PEZI</name>
<dbReference type="PANTHER" id="PTHR34502:SF3">
    <property type="entry name" value="DUF6594 DOMAIN-CONTAINING PROTEIN"/>
    <property type="match status" value="1"/>
</dbReference>
<evidence type="ECO:0000313" key="3">
    <source>
        <dbReference type="EMBL" id="KAF2454112.1"/>
    </source>
</evidence>
<proteinExistence type="predicted"/>
<dbReference type="InterPro" id="IPR046529">
    <property type="entry name" value="DUF6594"/>
</dbReference>
<reference evidence="3" key="1">
    <citation type="journal article" date="2020" name="Stud. Mycol.">
        <title>101 Dothideomycetes genomes: a test case for predicting lifestyles and emergence of pathogens.</title>
        <authorList>
            <person name="Haridas S."/>
            <person name="Albert R."/>
            <person name="Binder M."/>
            <person name="Bloem J."/>
            <person name="Labutti K."/>
            <person name="Salamov A."/>
            <person name="Andreopoulos B."/>
            <person name="Baker S."/>
            <person name="Barry K."/>
            <person name="Bills G."/>
            <person name="Bluhm B."/>
            <person name="Cannon C."/>
            <person name="Castanera R."/>
            <person name="Culley D."/>
            <person name="Daum C."/>
            <person name="Ezra D."/>
            <person name="Gonzalez J."/>
            <person name="Henrissat B."/>
            <person name="Kuo A."/>
            <person name="Liang C."/>
            <person name="Lipzen A."/>
            <person name="Lutzoni F."/>
            <person name="Magnuson J."/>
            <person name="Mondo S."/>
            <person name="Nolan M."/>
            <person name="Ohm R."/>
            <person name="Pangilinan J."/>
            <person name="Park H.-J."/>
            <person name="Ramirez L."/>
            <person name="Alfaro M."/>
            <person name="Sun H."/>
            <person name="Tritt A."/>
            <person name="Yoshinaga Y."/>
            <person name="Zwiers L.-H."/>
            <person name="Turgeon B."/>
            <person name="Goodwin S."/>
            <person name="Spatafora J."/>
            <person name="Crous P."/>
            <person name="Grigoriev I."/>
        </authorList>
    </citation>
    <scope>NUCLEOTIDE SEQUENCE</scope>
    <source>
        <strain evidence="3">ATCC 16933</strain>
    </source>
</reference>
<feature type="transmembrane region" description="Helical" evidence="1">
    <location>
        <begin position="276"/>
        <end position="300"/>
    </location>
</feature>
<keyword evidence="1" id="KW-0812">Transmembrane</keyword>
<dbReference type="OrthoDB" id="3533814at2759"/>
<sequence>MNMAPCAYESSYFPVFPVPSNLKRLWLKEPSFAKACPPLGHLGVPMTNSTLLPLFRQQPPHLPPRTQYLSIDNLDGLPRLAAFQTALPYLSLYRRFGYLHARLLVDLQHQIRELENRLLKFDKYDVGQDGNRLRIQCSMKDIEDSEEEHGFGIEINRRQCLKELQDRLSEYDDLLIKTNTLASFNRPSAYGYASVRNWINDNRPLRGLGRDFIEWKEDLVTLGQPCEWALLDKLLMMLLPKIERWPIIESIFRPRDLRRKTADPRVHLYCPARVEFVASILLTLLICILLIIPVLVLFHLNAANRTNAVRDSVIVLSVFVFVFVVAMSWFTKARRSDVFAASAAYTAVLVVFISSFLETKAN</sequence>
<evidence type="ECO:0000256" key="1">
    <source>
        <dbReference type="SAM" id="Phobius"/>
    </source>
</evidence>
<feature type="transmembrane region" description="Helical" evidence="1">
    <location>
        <begin position="312"/>
        <end position="332"/>
    </location>
</feature>
<accession>A0A6A6NRR8</accession>
<gene>
    <name evidence="3" type="ORF">BDY21DRAFT_309540</name>
</gene>
<keyword evidence="1" id="KW-0472">Membrane</keyword>
<organism evidence="3 4">
    <name type="scientific">Lineolata rhizophorae</name>
    <dbReference type="NCBI Taxonomy" id="578093"/>
    <lineage>
        <taxon>Eukaryota</taxon>
        <taxon>Fungi</taxon>
        <taxon>Dikarya</taxon>
        <taxon>Ascomycota</taxon>
        <taxon>Pezizomycotina</taxon>
        <taxon>Dothideomycetes</taxon>
        <taxon>Dothideomycetes incertae sedis</taxon>
        <taxon>Lineolatales</taxon>
        <taxon>Lineolataceae</taxon>
        <taxon>Lineolata</taxon>
    </lineage>
</organism>
<dbReference type="EMBL" id="MU001693">
    <property type="protein sequence ID" value="KAF2454112.1"/>
    <property type="molecule type" value="Genomic_DNA"/>
</dbReference>
<feature type="transmembrane region" description="Helical" evidence="1">
    <location>
        <begin position="338"/>
        <end position="357"/>
    </location>
</feature>
<dbReference type="Pfam" id="PF20237">
    <property type="entry name" value="DUF6594"/>
    <property type="match status" value="1"/>
</dbReference>
<dbReference type="PANTHER" id="PTHR34502">
    <property type="entry name" value="DUF6594 DOMAIN-CONTAINING PROTEIN-RELATED"/>
    <property type="match status" value="1"/>
</dbReference>
<feature type="domain" description="DUF6594" evidence="2">
    <location>
        <begin position="78"/>
        <end position="350"/>
    </location>
</feature>
<evidence type="ECO:0000313" key="4">
    <source>
        <dbReference type="Proteomes" id="UP000799766"/>
    </source>
</evidence>
<evidence type="ECO:0000259" key="2">
    <source>
        <dbReference type="Pfam" id="PF20237"/>
    </source>
</evidence>